<dbReference type="PROSITE" id="PS51746">
    <property type="entry name" value="PPM_2"/>
    <property type="match status" value="1"/>
</dbReference>
<comment type="caution">
    <text evidence="14">The sequence shown here is derived from an EMBL/GenBank/DDBJ whole genome shotgun (WGS) entry which is preliminary data.</text>
</comment>
<feature type="compositionally biased region" description="Low complexity" evidence="12">
    <location>
        <begin position="85"/>
        <end position="94"/>
    </location>
</feature>
<dbReference type="Proteomes" id="UP001054889">
    <property type="component" value="Unassembled WGS sequence"/>
</dbReference>
<evidence type="ECO:0000256" key="10">
    <source>
        <dbReference type="ARBA" id="ARBA00047761"/>
    </source>
</evidence>
<feature type="compositionally biased region" description="Low complexity" evidence="12">
    <location>
        <begin position="204"/>
        <end position="216"/>
    </location>
</feature>
<dbReference type="SUPFAM" id="SSF81606">
    <property type="entry name" value="PP2C-like"/>
    <property type="match status" value="1"/>
</dbReference>
<dbReference type="PANTHER" id="PTHR13832:SF351">
    <property type="entry name" value="PROTEIN PHOSPHATASE 2C 46-RELATED"/>
    <property type="match status" value="1"/>
</dbReference>
<evidence type="ECO:0000256" key="12">
    <source>
        <dbReference type="SAM" id="MobiDB-lite"/>
    </source>
</evidence>
<feature type="domain" description="PPM-type phosphatase" evidence="13">
    <location>
        <begin position="221"/>
        <end position="566"/>
    </location>
</feature>
<dbReference type="EMBL" id="BQKI01000088">
    <property type="protein sequence ID" value="GJN36313.1"/>
    <property type="molecule type" value="Genomic_DNA"/>
</dbReference>
<evidence type="ECO:0000313" key="15">
    <source>
        <dbReference type="Proteomes" id="UP001054889"/>
    </source>
</evidence>
<reference evidence="14" key="2">
    <citation type="submission" date="2021-12" db="EMBL/GenBank/DDBJ databases">
        <title>Resequencing data analysis of finger millet.</title>
        <authorList>
            <person name="Hatakeyama M."/>
            <person name="Aluri S."/>
            <person name="Balachadran M.T."/>
            <person name="Sivarajan S.R."/>
            <person name="Poveda L."/>
            <person name="Shimizu-Inatsugi R."/>
            <person name="Schlapbach R."/>
            <person name="Sreeman S.M."/>
            <person name="Shimizu K.K."/>
        </authorList>
    </citation>
    <scope>NUCLEOTIDE SEQUENCE</scope>
</reference>
<accession>A0AAV5FKJ6</accession>
<feature type="region of interest" description="Disordered" evidence="12">
    <location>
        <begin position="48"/>
        <end position="94"/>
    </location>
</feature>
<dbReference type="GO" id="GO:0046872">
    <property type="term" value="F:metal ion binding"/>
    <property type="evidence" value="ECO:0007669"/>
    <property type="project" value="UniProtKB-KW"/>
</dbReference>
<evidence type="ECO:0000256" key="11">
    <source>
        <dbReference type="ARBA" id="ARBA00048336"/>
    </source>
</evidence>
<evidence type="ECO:0000313" key="14">
    <source>
        <dbReference type="EMBL" id="GJN36313.1"/>
    </source>
</evidence>
<evidence type="ECO:0000256" key="8">
    <source>
        <dbReference type="ARBA" id="ARBA00022912"/>
    </source>
</evidence>
<dbReference type="GO" id="GO:0004722">
    <property type="term" value="F:protein serine/threonine phosphatase activity"/>
    <property type="evidence" value="ECO:0007669"/>
    <property type="project" value="UniProtKB-EC"/>
</dbReference>
<keyword evidence="7" id="KW-0460">Magnesium</keyword>
<name>A0AAV5FKJ6_ELECO</name>
<dbReference type="EC" id="3.1.3.16" evidence="4"/>
<dbReference type="Gene3D" id="3.60.40.10">
    <property type="entry name" value="PPM-type phosphatase domain"/>
    <property type="match status" value="1"/>
</dbReference>
<dbReference type="FunFam" id="3.60.40.10:FF:000053">
    <property type="entry name" value="Protein phosphatase 2C 29"/>
    <property type="match status" value="1"/>
</dbReference>
<protein>
    <recommendedName>
        <fullName evidence="4">protein-serine/threonine phosphatase</fullName>
        <ecNumber evidence="4">3.1.3.16</ecNumber>
    </recommendedName>
</protein>
<dbReference type="Pfam" id="PF00481">
    <property type="entry name" value="PP2C"/>
    <property type="match status" value="1"/>
</dbReference>
<evidence type="ECO:0000259" key="13">
    <source>
        <dbReference type="PROSITE" id="PS51746"/>
    </source>
</evidence>
<dbReference type="InterPro" id="IPR015655">
    <property type="entry name" value="PP2C"/>
</dbReference>
<evidence type="ECO:0000256" key="5">
    <source>
        <dbReference type="ARBA" id="ARBA00022723"/>
    </source>
</evidence>
<feature type="compositionally biased region" description="Polar residues" evidence="12">
    <location>
        <begin position="68"/>
        <end position="84"/>
    </location>
</feature>
<comment type="catalytic activity">
    <reaction evidence="10">
        <text>O-phospho-L-seryl-[protein] + H2O = L-seryl-[protein] + phosphate</text>
        <dbReference type="Rhea" id="RHEA:20629"/>
        <dbReference type="Rhea" id="RHEA-COMP:9863"/>
        <dbReference type="Rhea" id="RHEA-COMP:11604"/>
        <dbReference type="ChEBI" id="CHEBI:15377"/>
        <dbReference type="ChEBI" id="CHEBI:29999"/>
        <dbReference type="ChEBI" id="CHEBI:43474"/>
        <dbReference type="ChEBI" id="CHEBI:83421"/>
        <dbReference type="EC" id="3.1.3.16"/>
    </reaction>
</comment>
<feature type="region of interest" description="Disordered" evidence="12">
    <location>
        <begin position="204"/>
        <end position="225"/>
    </location>
</feature>
<proteinExistence type="inferred from homology"/>
<keyword evidence="6" id="KW-0378">Hydrolase</keyword>
<reference evidence="14" key="1">
    <citation type="journal article" date="2018" name="DNA Res.">
        <title>Multiple hybrid de novo genome assembly of finger millet, an orphan allotetraploid crop.</title>
        <authorList>
            <person name="Hatakeyama M."/>
            <person name="Aluri S."/>
            <person name="Balachadran M.T."/>
            <person name="Sivarajan S.R."/>
            <person name="Patrignani A."/>
            <person name="Gruter S."/>
            <person name="Poveda L."/>
            <person name="Shimizu-Inatsugi R."/>
            <person name="Baeten J."/>
            <person name="Francoijs K.J."/>
            <person name="Nataraja K.N."/>
            <person name="Reddy Y.A.N."/>
            <person name="Phadnis S."/>
            <person name="Ravikumar R.L."/>
            <person name="Schlapbach R."/>
            <person name="Sreeman S.M."/>
            <person name="Shimizu K.K."/>
        </authorList>
    </citation>
    <scope>NUCLEOTIDE SEQUENCE</scope>
</reference>
<evidence type="ECO:0000256" key="9">
    <source>
        <dbReference type="ARBA" id="ARBA00023211"/>
    </source>
</evidence>
<sequence length="576" mass="61855">MGNRVARLATPCFAAPGDVVDGASAAVNAHTNGGDDNRNSVMHILSSMDGSESPAKAPFGSIHGALLPSNQSTMGSGRSILNNNSDGSSSSFGSSSHSFSFRTLQYSVVDSSSSPSTSGMSLSRHNLRRTDRDILLDIADAKQRRQSQAQAAGKSSSPVLAGLRRAVSSALRGAPCVSPSVEARGAGNADGGDPFVGLGTTTNGNGGAAISSNNNNKDAPAPTSGEVQWARGKAGEDQVHVVVDEQRGWTFVGIYDGFNGPDATDYLVAHLYHAVARELEDLALSPALAAGEDEDDEKNHDEVLQLLARALHATETGYFAEAEARAGECPELAMMGSCVLVVLMRGDHVYVMNVGDSRAVLARQAEPDLSRIVGVSSATTTEEIVRRFDAADMGELGATQLTMDHSTSVYKEVRRIQSEHLDDPSCIVHGRVKGSLKVTRAFGAGYLKDPRWNRALLEVFRVDYVGTAPYISCRPHLRHHRLGSRDKFIVLSSDGLYEYFTNQEVVLQVDNFTACYPGEDPAKYLSHEILCRAANRAGMEIHELLEVQQGDRRRYHDDVSIIIISLEGKILYGGHR</sequence>
<dbReference type="InterPro" id="IPR001932">
    <property type="entry name" value="PPM-type_phosphatase-like_dom"/>
</dbReference>
<evidence type="ECO:0000256" key="2">
    <source>
        <dbReference type="ARBA" id="ARBA00001946"/>
    </source>
</evidence>
<evidence type="ECO:0000256" key="6">
    <source>
        <dbReference type="ARBA" id="ARBA00022801"/>
    </source>
</evidence>
<evidence type="ECO:0000256" key="4">
    <source>
        <dbReference type="ARBA" id="ARBA00013081"/>
    </source>
</evidence>
<evidence type="ECO:0000256" key="1">
    <source>
        <dbReference type="ARBA" id="ARBA00001936"/>
    </source>
</evidence>
<organism evidence="14 15">
    <name type="scientific">Eleusine coracana subsp. coracana</name>
    <dbReference type="NCBI Taxonomy" id="191504"/>
    <lineage>
        <taxon>Eukaryota</taxon>
        <taxon>Viridiplantae</taxon>
        <taxon>Streptophyta</taxon>
        <taxon>Embryophyta</taxon>
        <taxon>Tracheophyta</taxon>
        <taxon>Spermatophyta</taxon>
        <taxon>Magnoliopsida</taxon>
        <taxon>Liliopsida</taxon>
        <taxon>Poales</taxon>
        <taxon>Poaceae</taxon>
        <taxon>PACMAD clade</taxon>
        <taxon>Chloridoideae</taxon>
        <taxon>Cynodonteae</taxon>
        <taxon>Eleusininae</taxon>
        <taxon>Eleusine</taxon>
    </lineage>
</organism>
<comment type="cofactor">
    <cofactor evidence="2">
        <name>Mg(2+)</name>
        <dbReference type="ChEBI" id="CHEBI:18420"/>
    </cofactor>
</comment>
<keyword evidence="15" id="KW-1185">Reference proteome</keyword>
<dbReference type="InterPro" id="IPR036457">
    <property type="entry name" value="PPM-type-like_dom_sf"/>
</dbReference>
<evidence type="ECO:0000256" key="7">
    <source>
        <dbReference type="ARBA" id="ARBA00022842"/>
    </source>
</evidence>
<evidence type="ECO:0000256" key="3">
    <source>
        <dbReference type="ARBA" id="ARBA00006702"/>
    </source>
</evidence>
<dbReference type="PANTHER" id="PTHR13832">
    <property type="entry name" value="PROTEIN PHOSPHATASE 2C"/>
    <property type="match status" value="1"/>
</dbReference>
<keyword evidence="9" id="KW-0464">Manganese</keyword>
<keyword evidence="8" id="KW-0904">Protein phosphatase</keyword>
<dbReference type="CDD" id="cd00143">
    <property type="entry name" value="PP2Cc"/>
    <property type="match status" value="1"/>
</dbReference>
<keyword evidence="5" id="KW-0479">Metal-binding</keyword>
<comment type="similarity">
    <text evidence="3">Belongs to the PP2C family.</text>
</comment>
<comment type="cofactor">
    <cofactor evidence="1">
        <name>Mn(2+)</name>
        <dbReference type="ChEBI" id="CHEBI:29035"/>
    </cofactor>
</comment>
<comment type="catalytic activity">
    <reaction evidence="11">
        <text>O-phospho-L-threonyl-[protein] + H2O = L-threonyl-[protein] + phosphate</text>
        <dbReference type="Rhea" id="RHEA:47004"/>
        <dbReference type="Rhea" id="RHEA-COMP:11060"/>
        <dbReference type="Rhea" id="RHEA-COMP:11605"/>
        <dbReference type="ChEBI" id="CHEBI:15377"/>
        <dbReference type="ChEBI" id="CHEBI:30013"/>
        <dbReference type="ChEBI" id="CHEBI:43474"/>
        <dbReference type="ChEBI" id="CHEBI:61977"/>
        <dbReference type="EC" id="3.1.3.16"/>
    </reaction>
</comment>
<gene>
    <name evidence="14" type="primary">gb25161</name>
    <name evidence="14" type="ORF">PR202_gb25161</name>
</gene>
<dbReference type="AlphaFoldDB" id="A0AAV5FKJ6"/>
<dbReference type="SMART" id="SM00332">
    <property type="entry name" value="PP2Cc"/>
    <property type="match status" value="1"/>
</dbReference>